<feature type="chain" id="PRO_5044869979" description="Bifunctional inhibitor/plant lipid transfer protein/seed storage helical domain-containing protein" evidence="4">
    <location>
        <begin position="26"/>
        <end position="135"/>
    </location>
</feature>
<dbReference type="InterPro" id="IPR016140">
    <property type="entry name" value="Bifunc_inhib/LTP/seed_store"/>
</dbReference>
<feature type="signal peptide" evidence="4">
    <location>
        <begin position="1"/>
        <end position="25"/>
    </location>
</feature>
<protein>
    <recommendedName>
        <fullName evidence="5">Bifunctional inhibitor/plant lipid transfer protein/seed storage helical domain-containing protein</fullName>
    </recommendedName>
</protein>
<gene>
    <name evidence="6" type="ORF">ACJIZ3_012795</name>
</gene>
<dbReference type="Gene3D" id="1.10.110.10">
    <property type="entry name" value="Plant lipid-transfer and hydrophobic proteins"/>
    <property type="match status" value="1"/>
</dbReference>
<accession>A0ABD3UQY9</accession>
<dbReference type="Pfam" id="PF14368">
    <property type="entry name" value="LTP_2"/>
    <property type="match status" value="1"/>
</dbReference>
<comment type="caution">
    <text evidence="6">The sequence shown here is derived from an EMBL/GenBank/DDBJ whole genome shotgun (WGS) entry which is preliminary data.</text>
</comment>
<reference evidence="6 7" key="1">
    <citation type="submission" date="2024-12" db="EMBL/GenBank/DDBJ databases">
        <title>The unique morphological basis and parallel evolutionary history of personate flowers in Penstemon.</title>
        <authorList>
            <person name="Depatie T.H."/>
            <person name="Wessinger C.A."/>
        </authorList>
    </citation>
    <scope>NUCLEOTIDE SEQUENCE [LARGE SCALE GENOMIC DNA]</scope>
    <source>
        <strain evidence="6">WTNN_2</strain>
        <tissue evidence="6">Leaf</tissue>
    </source>
</reference>
<evidence type="ECO:0000256" key="2">
    <source>
        <dbReference type="ARBA" id="ARBA00022448"/>
    </source>
</evidence>
<keyword evidence="3" id="KW-0446">Lipid-binding</keyword>
<evidence type="ECO:0000259" key="5">
    <source>
        <dbReference type="Pfam" id="PF14368"/>
    </source>
</evidence>
<dbReference type="SUPFAM" id="SSF47699">
    <property type="entry name" value="Bifunctional inhibitor/lipid-transfer protein/seed storage 2S albumin"/>
    <property type="match status" value="1"/>
</dbReference>
<dbReference type="AlphaFoldDB" id="A0ABD3UQY9"/>
<dbReference type="GO" id="GO:0008289">
    <property type="term" value="F:lipid binding"/>
    <property type="evidence" value="ECO:0007669"/>
    <property type="project" value="UniProtKB-KW"/>
</dbReference>
<dbReference type="InterPro" id="IPR036312">
    <property type="entry name" value="Bifun_inhib/LTP/seed_sf"/>
</dbReference>
<evidence type="ECO:0000256" key="3">
    <source>
        <dbReference type="ARBA" id="ARBA00023121"/>
    </source>
</evidence>
<proteinExistence type="inferred from homology"/>
<dbReference type="CDD" id="cd01960">
    <property type="entry name" value="nsLTP1"/>
    <property type="match status" value="1"/>
</dbReference>
<comment type="similarity">
    <text evidence="1">Belongs to the plant LTP family.</text>
</comment>
<evidence type="ECO:0000313" key="7">
    <source>
        <dbReference type="Proteomes" id="UP001634393"/>
    </source>
</evidence>
<dbReference type="PANTHER" id="PTHR33076">
    <property type="entry name" value="NON-SPECIFIC LIPID-TRANSFER PROTEIN 2-RELATED"/>
    <property type="match status" value="1"/>
</dbReference>
<dbReference type="Proteomes" id="UP001634393">
    <property type="component" value="Unassembled WGS sequence"/>
</dbReference>
<evidence type="ECO:0000256" key="4">
    <source>
        <dbReference type="SAM" id="SignalP"/>
    </source>
</evidence>
<dbReference type="PRINTS" id="PR00382">
    <property type="entry name" value="LIPIDTRNSFER"/>
</dbReference>
<evidence type="ECO:0000313" key="6">
    <source>
        <dbReference type="EMBL" id="KAL3850913.1"/>
    </source>
</evidence>
<evidence type="ECO:0000256" key="1">
    <source>
        <dbReference type="ARBA" id="ARBA00009748"/>
    </source>
</evidence>
<feature type="domain" description="Bifunctional inhibitor/plant lipid transfer protein/seed storage helical" evidence="5">
    <location>
        <begin position="32"/>
        <end position="113"/>
    </location>
</feature>
<keyword evidence="2" id="KW-0813">Transport</keyword>
<keyword evidence="7" id="KW-1185">Reference proteome</keyword>
<keyword evidence="4" id="KW-0732">Signal</keyword>
<sequence>MSRNNAVRRMWSSGWIMGLVVLVLALEARRGMSEISCTQAVMPILSCKDFLVGDADSVPVACCQGAEMLNNLAKNKDDLKTLCLCLKQAATALKVKADRAAQLPQICKIATSIAINPDVDCNSIGSMYDGNQEHN</sequence>
<dbReference type="InterPro" id="IPR000528">
    <property type="entry name" value="Plant_nsLTP"/>
</dbReference>
<organism evidence="6 7">
    <name type="scientific">Penstemon smallii</name>
    <dbReference type="NCBI Taxonomy" id="265156"/>
    <lineage>
        <taxon>Eukaryota</taxon>
        <taxon>Viridiplantae</taxon>
        <taxon>Streptophyta</taxon>
        <taxon>Embryophyta</taxon>
        <taxon>Tracheophyta</taxon>
        <taxon>Spermatophyta</taxon>
        <taxon>Magnoliopsida</taxon>
        <taxon>eudicotyledons</taxon>
        <taxon>Gunneridae</taxon>
        <taxon>Pentapetalae</taxon>
        <taxon>asterids</taxon>
        <taxon>lamiids</taxon>
        <taxon>Lamiales</taxon>
        <taxon>Plantaginaceae</taxon>
        <taxon>Cheloneae</taxon>
        <taxon>Penstemon</taxon>
    </lineage>
</organism>
<dbReference type="EMBL" id="JBJXBP010000001">
    <property type="protein sequence ID" value="KAL3850913.1"/>
    <property type="molecule type" value="Genomic_DNA"/>
</dbReference>
<name>A0ABD3UQY9_9LAMI</name>